<reference evidence="2" key="1">
    <citation type="submission" date="2019-10" db="EMBL/GenBank/DDBJ databases">
        <authorList>
            <person name="Paulsen S."/>
        </authorList>
    </citation>
    <scope>NUCLEOTIDE SEQUENCE</scope>
    <source>
        <strain evidence="2">LMG 19692</strain>
    </source>
</reference>
<keyword evidence="1" id="KW-1133">Transmembrane helix</keyword>
<proteinExistence type="predicted"/>
<feature type="transmembrane region" description="Helical" evidence="1">
    <location>
        <begin position="201"/>
        <end position="220"/>
    </location>
</feature>
<gene>
    <name evidence="2" type="ORF">F9Y85_19285</name>
    <name evidence="3" type="ORF">R5H13_02730</name>
</gene>
<feature type="transmembrane region" description="Helical" evidence="1">
    <location>
        <begin position="7"/>
        <end position="26"/>
    </location>
</feature>
<sequence>MVRKQFLFFFLTLAIMSIGIIGQYHVLPTNAIFELLVLCTFLFVAKRMCPSAWLVFSCSLLYLIITLALAKARGIHPVDYFIAYKTFFYLALLSFFSSKVLFEEKLLRRFWHILLLLFFIKYVIWIGLGQEGRPGIFTENNYEIMFVLLLGCAIWGFNRSLSLFDWMALGVVTFLSGSRSGVICFLAMFTIFYIKDFGWKTIIKLLVVAIIAAGVAATFISRLSGGDIEAIDRVVFFQGFLKAISGWGWQEYLIGSQTLTAMPESVCTRLQYYQSLFSAGKPGVCYSVILHTYLTRAIFDHGFLGLLFIFLAVNQLLKLSDVSPRARLACISILFLNGASVSSMNSVYAIVGLIIVMTALYPERLKYYGSSSAKSARELNAST</sequence>
<feature type="transmembrane region" description="Helical" evidence="1">
    <location>
        <begin position="51"/>
        <end position="70"/>
    </location>
</feature>
<reference evidence="3 5" key="2">
    <citation type="submission" date="2023-10" db="EMBL/GenBank/DDBJ databases">
        <title>To unveil natural product biosynthetic capacity in Pseudoalteromonas.</title>
        <authorList>
            <person name="Wang J."/>
        </authorList>
    </citation>
    <scope>NUCLEOTIDE SEQUENCE [LARGE SCALE GENOMIC DNA]</scope>
    <source>
        <strain evidence="3 5">DSM 15914</strain>
    </source>
</reference>
<protein>
    <submittedName>
        <fullName evidence="2">Uncharacterized protein</fullName>
    </submittedName>
</protein>
<name>A0A8I2H7E1_9GAMM</name>
<keyword evidence="5" id="KW-1185">Reference proteome</keyword>
<dbReference type="AlphaFoldDB" id="A0A8I2H7E1"/>
<evidence type="ECO:0000313" key="2">
    <source>
        <dbReference type="EMBL" id="NLR23417.1"/>
    </source>
</evidence>
<organism evidence="2 4">
    <name type="scientific">Pseudoalteromonas maricaloris</name>
    <dbReference type="NCBI Taxonomy" id="184924"/>
    <lineage>
        <taxon>Bacteria</taxon>
        <taxon>Pseudomonadati</taxon>
        <taxon>Pseudomonadota</taxon>
        <taxon>Gammaproteobacteria</taxon>
        <taxon>Alteromonadales</taxon>
        <taxon>Pseudoalteromonadaceae</taxon>
        <taxon>Pseudoalteromonas</taxon>
    </lineage>
</organism>
<dbReference type="RefSeq" id="WP_039494235.1">
    <property type="nucleotide sequence ID" value="NZ_CBCSDF010000019.1"/>
</dbReference>
<feature type="transmembrane region" description="Helical" evidence="1">
    <location>
        <begin position="110"/>
        <end position="128"/>
    </location>
</feature>
<evidence type="ECO:0000313" key="5">
    <source>
        <dbReference type="Proteomes" id="UP001304419"/>
    </source>
</evidence>
<evidence type="ECO:0000313" key="3">
    <source>
        <dbReference type="EMBL" id="WOX29204.1"/>
    </source>
</evidence>
<evidence type="ECO:0000256" key="1">
    <source>
        <dbReference type="SAM" id="Phobius"/>
    </source>
</evidence>
<accession>A0A8I2H7E1</accession>
<dbReference type="EMBL" id="WEIA01000015">
    <property type="protein sequence ID" value="NLR23417.1"/>
    <property type="molecule type" value="Genomic_DNA"/>
</dbReference>
<feature type="transmembrane region" description="Helical" evidence="1">
    <location>
        <begin position="329"/>
        <end position="361"/>
    </location>
</feature>
<keyword evidence="1" id="KW-0812">Transmembrane</keyword>
<dbReference type="Proteomes" id="UP001304419">
    <property type="component" value="Chromosome 1"/>
</dbReference>
<keyword evidence="1" id="KW-0472">Membrane</keyword>
<evidence type="ECO:0000313" key="4">
    <source>
        <dbReference type="Proteomes" id="UP000646877"/>
    </source>
</evidence>
<feature type="transmembrane region" description="Helical" evidence="1">
    <location>
        <begin position="298"/>
        <end position="317"/>
    </location>
</feature>
<dbReference type="EMBL" id="CP137578">
    <property type="protein sequence ID" value="WOX29204.1"/>
    <property type="molecule type" value="Genomic_DNA"/>
</dbReference>
<feature type="transmembrane region" description="Helical" evidence="1">
    <location>
        <begin position="82"/>
        <end position="98"/>
    </location>
</feature>
<feature type="transmembrane region" description="Helical" evidence="1">
    <location>
        <begin position="140"/>
        <end position="157"/>
    </location>
</feature>
<dbReference type="Proteomes" id="UP000646877">
    <property type="component" value="Unassembled WGS sequence"/>
</dbReference>
<feature type="transmembrane region" description="Helical" evidence="1">
    <location>
        <begin position="169"/>
        <end position="194"/>
    </location>
</feature>